<evidence type="ECO:0000256" key="1">
    <source>
        <dbReference type="SAM" id="SignalP"/>
    </source>
</evidence>
<feature type="signal peptide" evidence="1">
    <location>
        <begin position="1"/>
        <end position="25"/>
    </location>
</feature>
<keyword evidence="3" id="KW-1185">Reference proteome</keyword>
<dbReference type="Proteomes" id="UP001163878">
    <property type="component" value="Chromosome"/>
</dbReference>
<proteinExistence type="predicted"/>
<name>A0ABY6IF40_STRPE</name>
<feature type="chain" id="PRO_5046133041" evidence="1">
    <location>
        <begin position="26"/>
        <end position="210"/>
    </location>
</feature>
<gene>
    <name evidence="2" type="ORF">OGH68_32040</name>
</gene>
<dbReference type="RefSeq" id="WP_264248877.1">
    <property type="nucleotide sequence ID" value="NZ_CP107567.1"/>
</dbReference>
<protein>
    <submittedName>
        <fullName evidence="2">Uncharacterized protein</fullName>
    </submittedName>
</protein>
<dbReference type="EMBL" id="CP107567">
    <property type="protein sequence ID" value="UYQ65638.1"/>
    <property type="molecule type" value="Genomic_DNA"/>
</dbReference>
<accession>A0ABY6IF40</accession>
<evidence type="ECO:0000313" key="3">
    <source>
        <dbReference type="Proteomes" id="UP001163878"/>
    </source>
</evidence>
<organism evidence="2 3">
    <name type="scientific">Streptomyces peucetius</name>
    <dbReference type="NCBI Taxonomy" id="1950"/>
    <lineage>
        <taxon>Bacteria</taxon>
        <taxon>Bacillati</taxon>
        <taxon>Actinomycetota</taxon>
        <taxon>Actinomycetes</taxon>
        <taxon>Kitasatosporales</taxon>
        <taxon>Streptomycetaceae</taxon>
        <taxon>Streptomyces</taxon>
    </lineage>
</organism>
<keyword evidence="1" id="KW-0732">Signal</keyword>
<sequence length="210" mass="21734">MLKQTLRTAAVVALVAAVAAPVAVAAPASAPLAARPPAAVAALVPGAAPAAQAAVARTSVLEGEARLGYEVAEEAVRVTVDARSTYAVGSIPTRSWGTFRISHAIDGRDYWGDFEVDCLTTGGPTATVTGRLVRTSADHLWQTHLDPGTRMGLSFYVPRDKEARVGLSGATARGAPLLTRCMAPAADMAVVDGGYTLRDRETKGPGDRRG</sequence>
<reference evidence="2" key="1">
    <citation type="submission" date="2022-10" db="EMBL/GenBank/DDBJ databases">
        <title>Cytochrome P450 Catalyzes Benzene Ring Formation in the Biosynthesis of Trialkyl-Substituted Aromatic Polyketides.</title>
        <authorList>
            <person name="Zhao E."/>
            <person name="Ge H."/>
        </authorList>
    </citation>
    <scope>NUCLEOTIDE SEQUENCE</scope>
    <source>
        <strain evidence="2">NA0869</strain>
    </source>
</reference>
<evidence type="ECO:0000313" key="2">
    <source>
        <dbReference type="EMBL" id="UYQ65638.1"/>
    </source>
</evidence>